<evidence type="ECO:0000256" key="1">
    <source>
        <dbReference type="RuleBase" id="RU363076"/>
    </source>
</evidence>
<feature type="transmembrane region" description="Helical" evidence="1">
    <location>
        <begin position="224"/>
        <end position="244"/>
    </location>
</feature>
<dbReference type="Pfam" id="PF02104">
    <property type="entry name" value="SURF1"/>
    <property type="match status" value="1"/>
</dbReference>
<comment type="subcellular location">
    <subcellularLocation>
        <location evidence="1">Cell membrane</location>
        <topology evidence="1">Multi-pass membrane protein</topology>
    </subcellularLocation>
</comment>
<feature type="transmembrane region" description="Helical" evidence="1">
    <location>
        <begin position="14"/>
        <end position="33"/>
    </location>
</feature>
<comment type="similarity">
    <text evidence="1">Belongs to the SURF1 family.</text>
</comment>
<keyword evidence="1" id="KW-1133">Transmembrane helix</keyword>
<comment type="caution">
    <text evidence="2">The sequence shown here is derived from an EMBL/GenBank/DDBJ whole genome shotgun (WGS) entry which is preliminary data.</text>
</comment>
<dbReference type="GO" id="GO:0005886">
    <property type="term" value="C:plasma membrane"/>
    <property type="evidence" value="ECO:0007669"/>
    <property type="project" value="UniProtKB-SubCell"/>
</dbReference>
<dbReference type="RefSeq" id="WP_168836895.1">
    <property type="nucleotide sequence ID" value="NZ_JABAIK010000012.1"/>
</dbReference>
<evidence type="ECO:0000313" key="2">
    <source>
        <dbReference type="EMBL" id="NLS13801.1"/>
    </source>
</evidence>
<keyword evidence="3" id="KW-1185">Reference proteome</keyword>
<dbReference type="Proteomes" id="UP000535589">
    <property type="component" value="Unassembled WGS sequence"/>
</dbReference>
<organism evidence="2 3">
    <name type="scientific">Vibrio agarilyticus</name>
    <dbReference type="NCBI Taxonomy" id="2726741"/>
    <lineage>
        <taxon>Bacteria</taxon>
        <taxon>Pseudomonadati</taxon>
        <taxon>Pseudomonadota</taxon>
        <taxon>Gammaproteobacteria</taxon>
        <taxon>Vibrionales</taxon>
        <taxon>Vibrionaceae</taxon>
        <taxon>Vibrio</taxon>
    </lineage>
</organism>
<sequence length="250" mass="28756">MSRDKGAVISLKSLLMLFLTLGLFSILVNLGFWQLDRGDEKAALETQLEYNSRQSSLALEVVIKRDQWSWQETLGLMVEAEFEPTQLPLLLLDNQILNGEVGYLVFQIMRYQQHYMLLELGFSKASMRREQLPEIEQLTARTAMIGKLYAKQPNRLSSDLHPEFFEPNNLNVVRIQNLNIDAIGALFSLELLPVAIQPTNLTDWSMPFPWHPLPMSSAKHYGYAAQWFTMAFALVICVAAVIWCHRRRKI</sequence>
<dbReference type="PROSITE" id="PS50895">
    <property type="entry name" value="SURF1"/>
    <property type="match status" value="1"/>
</dbReference>
<dbReference type="CDD" id="cd06662">
    <property type="entry name" value="SURF1"/>
    <property type="match status" value="1"/>
</dbReference>
<name>A0A7X8TSH9_9VIBR</name>
<dbReference type="EMBL" id="JABAIK010000012">
    <property type="protein sequence ID" value="NLS13801.1"/>
    <property type="molecule type" value="Genomic_DNA"/>
</dbReference>
<dbReference type="AlphaFoldDB" id="A0A7X8TSH9"/>
<dbReference type="InterPro" id="IPR002994">
    <property type="entry name" value="Surf1/Shy1"/>
</dbReference>
<proteinExistence type="inferred from homology"/>
<keyword evidence="1" id="KW-1003">Cell membrane</keyword>
<reference evidence="2 3" key="1">
    <citation type="submission" date="2020-04" db="EMBL/GenBank/DDBJ databases">
        <title>Vibrio sp. SM6, a novel species isolated from seawater.</title>
        <authorList>
            <person name="Wang X."/>
        </authorList>
    </citation>
    <scope>NUCLEOTIDE SEQUENCE [LARGE SCALE GENOMIC DNA]</scope>
    <source>
        <strain evidence="2 3">SM6</strain>
    </source>
</reference>
<keyword evidence="1" id="KW-0472">Membrane</keyword>
<keyword evidence="1" id="KW-0812">Transmembrane</keyword>
<gene>
    <name evidence="2" type="ORF">HGP28_12960</name>
</gene>
<accession>A0A7X8TSH9</accession>
<protein>
    <recommendedName>
        <fullName evidence="1">SURF1-like protein</fullName>
    </recommendedName>
</protein>
<evidence type="ECO:0000313" key="3">
    <source>
        <dbReference type="Proteomes" id="UP000535589"/>
    </source>
</evidence>